<dbReference type="AlphaFoldDB" id="A0A239P6U4"/>
<sequence length="347" mass="34421">MIVTVTLNPSLDRAVEIDSLARGDVIRARSGRLDPGGKGVNVSRALLANGVPSRAVLPCGGDEGAQLVRLLAEEGVDLVAVPIGGHTRSNITLAEPDGTVTKVNEPGPSLSAVEFDAVTGQALAAAGTAGWVVVCGSLPPGVSPEAFGRLCRRIVAAGVRLAVDTSGPALRAAAEAGAHLVKPNREELSEVVGHPLADRSDVVSAADLVRGWGAGAVLASLGAEGAILVTADTVVSGAAVVPSPRSTVGAGDALLAGFLAALSRTEAATTDDANAASAVGNGGAPDGDGRVGASRPDLVAALAEGLAWGAAAVSLPGSRMPRPADLRRDAVVIHPDSDLVRGLAPRG</sequence>
<dbReference type="InterPro" id="IPR011611">
    <property type="entry name" value="PfkB_dom"/>
</dbReference>
<protein>
    <submittedName>
        <fullName evidence="9">1-phosphofructokinase</fullName>
    </submittedName>
</protein>
<dbReference type="GO" id="GO:0008443">
    <property type="term" value="F:phosphofructokinase activity"/>
    <property type="evidence" value="ECO:0007669"/>
    <property type="project" value="TreeGrafter"/>
</dbReference>
<evidence type="ECO:0000256" key="5">
    <source>
        <dbReference type="ARBA" id="ARBA00022840"/>
    </source>
</evidence>
<evidence type="ECO:0000256" key="7">
    <source>
        <dbReference type="SAM" id="MobiDB-lite"/>
    </source>
</evidence>
<dbReference type="GO" id="GO:0005829">
    <property type="term" value="C:cytosol"/>
    <property type="evidence" value="ECO:0007669"/>
    <property type="project" value="TreeGrafter"/>
</dbReference>
<dbReference type="InterPro" id="IPR002173">
    <property type="entry name" value="Carboh/pur_kinase_PfkB_CS"/>
</dbReference>
<dbReference type="OrthoDB" id="9801219at2"/>
<dbReference type="EMBL" id="FZPH01000014">
    <property type="protein sequence ID" value="SNT62414.1"/>
    <property type="molecule type" value="Genomic_DNA"/>
</dbReference>
<dbReference type="NCBIfam" id="TIGR03168">
    <property type="entry name" value="1-PFK"/>
    <property type="match status" value="1"/>
</dbReference>
<keyword evidence="5" id="KW-0067">ATP-binding</keyword>
<organism evidence="9 10">
    <name type="scientific">Asanoa hainanensis</name>
    <dbReference type="NCBI Taxonomy" id="560556"/>
    <lineage>
        <taxon>Bacteria</taxon>
        <taxon>Bacillati</taxon>
        <taxon>Actinomycetota</taxon>
        <taxon>Actinomycetes</taxon>
        <taxon>Micromonosporales</taxon>
        <taxon>Micromonosporaceae</taxon>
        <taxon>Asanoa</taxon>
    </lineage>
</organism>
<keyword evidence="10" id="KW-1185">Reference proteome</keyword>
<evidence type="ECO:0000256" key="6">
    <source>
        <dbReference type="PIRNR" id="PIRNR000535"/>
    </source>
</evidence>
<dbReference type="CDD" id="cd01164">
    <property type="entry name" value="FruK_PfkB_like"/>
    <property type="match status" value="1"/>
</dbReference>
<dbReference type="PANTHER" id="PTHR46566:SF5">
    <property type="entry name" value="1-PHOSPHOFRUCTOKINASE"/>
    <property type="match status" value="1"/>
</dbReference>
<evidence type="ECO:0000313" key="9">
    <source>
        <dbReference type="EMBL" id="SNT62414.1"/>
    </source>
</evidence>
<dbReference type="InterPro" id="IPR017583">
    <property type="entry name" value="Tagatose/fructose_Pkinase"/>
</dbReference>
<name>A0A239P6U4_9ACTN</name>
<dbReference type="Gene3D" id="3.40.1190.20">
    <property type="match status" value="1"/>
</dbReference>
<dbReference type="Proteomes" id="UP000198362">
    <property type="component" value="Unassembled WGS sequence"/>
</dbReference>
<dbReference type="RefSeq" id="WP_089253788.1">
    <property type="nucleotide sequence ID" value="NZ_FZPH01000014.1"/>
</dbReference>
<proteinExistence type="inferred from homology"/>
<evidence type="ECO:0000256" key="3">
    <source>
        <dbReference type="ARBA" id="ARBA00022741"/>
    </source>
</evidence>
<dbReference type="FunFam" id="3.40.1190.20:FF:000001">
    <property type="entry name" value="Phosphofructokinase"/>
    <property type="match status" value="1"/>
</dbReference>
<dbReference type="InterPro" id="IPR029056">
    <property type="entry name" value="Ribokinase-like"/>
</dbReference>
<evidence type="ECO:0000313" key="10">
    <source>
        <dbReference type="Proteomes" id="UP000198362"/>
    </source>
</evidence>
<dbReference type="SUPFAM" id="SSF53613">
    <property type="entry name" value="Ribokinase-like"/>
    <property type="match status" value="1"/>
</dbReference>
<keyword evidence="4 9" id="KW-0418">Kinase</keyword>
<dbReference type="GO" id="GO:0016052">
    <property type="term" value="P:carbohydrate catabolic process"/>
    <property type="evidence" value="ECO:0007669"/>
    <property type="project" value="UniProtKB-ARBA"/>
</dbReference>
<dbReference type="Pfam" id="PF00294">
    <property type="entry name" value="PfkB"/>
    <property type="match status" value="1"/>
</dbReference>
<feature type="domain" description="Carbohydrate kinase PfkB" evidence="8">
    <location>
        <begin position="13"/>
        <end position="266"/>
    </location>
</feature>
<reference evidence="9 10" key="1">
    <citation type="submission" date="2017-06" db="EMBL/GenBank/DDBJ databases">
        <authorList>
            <person name="Kim H.J."/>
            <person name="Triplett B.A."/>
        </authorList>
    </citation>
    <scope>NUCLEOTIDE SEQUENCE [LARGE SCALE GENOMIC DNA]</scope>
    <source>
        <strain evidence="9 10">CGMCC 4.5593</strain>
    </source>
</reference>
<keyword evidence="2 6" id="KW-0808">Transferase</keyword>
<gene>
    <name evidence="9" type="ORF">SAMN05421812_11474</name>
</gene>
<accession>A0A239P6U4</accession>
<evidence type="ECO:0000256" key="2">
    <source>
        <dbReference type="ARBA" id="ARBA00022679"/>
    </source>
</evidence>
<evidence type="ECO:0000256" key="4">
    <source>
        <dbReference type="ARBA" id="ARBA00022777"/>
    </source>
</evidence>
<evidence type="ECO:0000256" key="1">
    <source>
        <dbReference type="ARBA" id="ARBA00010688"/>
    </source>
</evidence>
<evidence type="ECO:0000259" key="8">
    <source>
        <dbReference type="Pfam" id="PF00294"/>
    </source>
</evidence>
<dbReference type="GO" id="GO:0044281">
    <property type="term" value="P:small molecule metabolic process"/>
    <property type="evidence" value="ECO:0007669"/>
    <property type="project" value="UniProtKB-ARBA"/>
</dbReference>
<dbReference type="GO" id="GO:0005524">
    <property type="term" value="F:ATP binding"/>
    <property type="evidence" value="ECO:0007669"/>
    <property type="project" value="UniProtKB-KW"/>
</dbReference>
<dbReference type="PROSITE" id="PS00584">
    <property type="entry name" value="PFKB_KINASES_2"/>
    <property type="match status" value="1"/>
</dbReference>
<dbReference type="PIRSF" id="PIRSF000535">
    <property type="entry name" value="1PFK/6PFK/LacC"/>
    <property type="match status" value="1"/>
</dbReference>
<keyword evidence="3" id="KW-0547">Nucleotide-binding</keyword>
<comment type="similarity">
    <text evidence="1">Belongs to the carbohydrate kinase PfkB family.</text>
</comment>
<feature type="region of interest" description="Disordered" evidence="7">
    <location>
        <begin position="271"/>
        <end position="291"/>
    </location>
</feature>
<dbReference type="PANTHER" id="PTHR46566">
    <property type="entry name" value="1-PHOSPHOFRUCTOKINASE-RELATED"/>
    <property type="match status" value="1"/>
</dbReference>